<protein>
    <submittedName>
        <fullName evidence="2">Uncharacterized protein</fullName>
    </submittedName>
</protein>
<keyword evidence="3" id="KW-1185">Reference proteome</keyword>
<feature type="compositionally biased region" description="Low complexity" evidence="1">
    <location>
        <begin position="8"/>
        <end position="17"/>
    </location>
</feature>
<dbReference type="EMBL" id="CADEPI010000172">
    <property type="protein sequence ID" value="CAB3378773.1"/>
    <property type="molecule type" value="Genomic_DNA"/>
</dbReference>
<evidence type="ECO:0000313" key="2">
    <source>
        <dbReference type="EMBL" id="CAB3378773.1"/>
    </source>
</evidence>
<comment type="caution">
    <text evidence="2">The sequence shown here is derived from an EMBL/GenBank/DDBJ whole genome shotgun (WGS) entry which is preliminary data.</text>
</comment>
<name>A0A8S1D7J0_9INSE</name>
<organism evidence="2 3">
    <name type="scientific">Cloeon dipterum</name>
    <dbReference type="NCBI Taxonomy" id="197152"/>
    <lineage>
        <taxon>Eukaryota</taxon>
        <taxon>Metazoa</taxon>
        <taxon>Ecdysozoa</taxon>
        <taxon>Arthropoda</taxon>
        <taxon>Hexapoda</taxon>
        <taxon>Insecta</taxon>
        <taxon>Pterygota</taxon>
        <taxon>Palaeoptera</taxon>
        <taxon>Ephemeroptera</taxon>
        <taxon>Pisciforma</taxon>
        <taxon>Baetidae</taxon>
        <taxon>Cloeon</taxon>
    </lineage>
</organism>
<dbReference type="AlphaFoldDB" id="A0A8S1D7J0"/>
<reference evidence="2 3" key="1">
    <citation type="submission" date="2020-04" db="EMBL/GenBank/DDBJ databases">
        <authorList>
            <person name="Alioto T."/>
            <person name="Alioto T."/>
            <person name="Gomez Garrido J."/>
        </authorList>
    </citation>
    <scope>NUCLEOTIDE SEQUENCE [LARGE SCALE GENOMIC DNA]</scope>
</reference>
<gene>
    <name evidence="2" type="ORF">CLODIP_2_CD09343</name>
</gene>
<proteinExistence type="predicted"/>
<accession>A0A8S1D7J0</accession>
<dbReference type="Proteomes" id="UP000494165">
    <property type="component" value="Unassembled WGS sequence"/>
</dbReference>
<sequence length="98" mass="10201">MLQKNQEGSAGAPVGPGPNSGVGPVGARGRHDTGRRFPSGAGRLPSRGGQGNRQVASNVSSSECCAATSGVQAQFQVLWLPVHTDAFRRTLQSFIVDR</sequence>
<evidence type="ECO:0000256" key="1">
    <source>
        <dbReference type="SAM" id="MobiDB-lite"/>
    </source>
</evidence>
<evidence type="ECO:0000313" key="3">
    <source>
        <dbReference type="Proteomes" id="UP000494165"/>
    </source>
</evidence>
<feature type="region of interest" description="Disordered" evidence="1">
    <location>
        <begin position="1"/>
        <end position="61"/>
    </location>
</feature>
<feature type="compositionally biased region" description="Polar residues" evidence="1">
    <location>
        <begin position="52"/>
        <end position="61"/>
    </location>
</feature>